<evidence type="ECO:0000313" key="1">
    <source>
        <dbReference type="EnsemblPlants" id="MELO3C030169.2.1"/>
    </source>
</evidence>
<protein>
    <submittedName>
        <fullName evidence="1">Uncharacterized protein</fullName>
    </submittedName>
</protein>
<reference evidence="1" key="1">
    <citation type="submission" date="2023-03" db="UniProtKB">
        <authorList>
            <consortium name="EnsemblPlants"/>
        </authorList>
    </citation>
    <scope>IDENTIFICATION</scope>
</reference>
<organism evidence="1">
    <name type="scientific">Cucumis melo</name>
    <name type="common">Muskmelon</name>
    <dbReference type="NCBI Taxonomy" id="3656"/>
    <lineage>
        <taxon>Eukaryota</taxon>
        <taxon>Viridiplantae</taxon>
        <taxon>Streptophyta</taxon>
        <taxon>Embryophyta</taxon>
        <taxon>Tracheophyta</taxon>
        <taxon>Spermatophyta</taxon>
        <taxon>Magnoliopsida</taxon>
        <taxon>eudicotyledons</taxon>
        <taxon>Gunneridae</taxon>
        <taxon>Pentapetalae</taxon>
        <taxon>rosids</taxon>
        <taxon>fabids</taxon>
        <taxon>Cucurbitales</taxon>
        <taxon>Cucurbitaceae</taxon>
        <taxon>Benincaseae</taxon>
        <taxon>Cucumis</taxon>
    </lineage>
</organism>
<dbReference type="AlphaFoldDB" id="A0A9I9E884"/>
<dbReference type="Gene3D" id="3.40.30.10">
    <property type="entry name" value="Glutaredoxin"/>
    <property type="match status" value="1"/>
</dbReference>
<dbReference type="EnsemblPlants" id="MELO3C030169.2.1">
    <property type="protein sequence ID" value="MELO3C030169.2.1"/>
    <property type="gene ID" value="MELO3C030169.2"/>
</dbReference>
<sequence length="165" mass="18484">MLISFVVRSICSQSPFVLRGSNHAKLLYKVAAFDKRIGSKFLLESDPSSSNIEEFSKGLYDGTISPYFRSQSIPNNTFKYEMATVLISLCLCDLKDGASIEVVVGRTFDELDLKTTTKNVEKLAKHFKDFDNISRWVSGSLLSAVGLAWRKVRAIPRLVRPNPMS</sequence>
<name>A0A9I9E884_CUCME</name>
<proteinExistence type="predicted"/>
<accession>A0A9I9E884</accession>
<dbReference type="Gramene" id="MELO3C030169.2.1">
    <property type="protein sequence ID" value="MELO3C030169.2.1"/>
    <property type="gene ID" value="MELO3C030169.2"/>
</dbReference>